<keyword evidence="1" id="KW-0614">Plasmid</keyword>
<dbReference type="Proteomes" id="UP000595237">
    <property type="component" value="Plasmid unnamed"/>
</dbReference>
<evidence type="ECO:0000313" key="1">
    <source>
        <dbReference type="EMBL" id="QQU58038.1"/>
    </source>
</evidence>
<dbReference type="RefSeq" id="WP_201896579.1">
    <property type="nucleotide sequence ID" value="NZ_CP068149.1"/>
</dbReference>
<dbReference type="EMBL" id="CP068149">
    <property type="protein sequence ID" value="QQU58038.1"/>
    <property type="molecule type" value="Genomic_DNA"/>
</dbReference>
<organism evidence="1 2">
    <name type="scientific">Serratia liquefaciens</name>
    <dbReference type="NCBI Taxonomy" id="614"/>
    <lineage>
        <taxon>Bacteria</taxon>
        <taxon>Pseudomonadati</taxon>
        <taxon>Pseudomonadota</taxon>
        <taxon>Gammaproteobacteria</taxon>
        <taxon>Enterobacterales</taxon>
        <taxon>Yersiniaceae</taxon>
        <taxon>Serratia</taxon>
    </lineage>
</organism>
<sequence length="154" mass="17326">MISSKVTLCFGVLLALTVLGGGMNHYYQSSLRWQIKLRGAEKVVRQQTEAIERLQLRQQEVAAIDTRLTEELRHEENENTLLRHQLATGARRLRIAGRCPPVHAGTTTGNLGNGASVDVSGDTGQDILTLRQNIIRDRKKLIYLQEYIMATCKR</sequence>
<dbReference type="InterPro" id="IPR004929">
    <property type="entry name" value="I-spanin"/>
</dbReference>
<protein>
    <submittedName>
        <fullName evidence="1">Lysis protein</fullName>
    </submittedName>
</protein>
<gene>
    <name evidence="1" type="ORF">I6I38_25080</name>
</gene>
<keyword evidence="2" id="KW-1185">Reference proteome</keyword>
<dbReference type="Pfam" id="PF03245">
    <property type="entry name" value="Phage_lysis"/>
    <property type="match status" value="1"/>
</dbReference>
<geneLocation type="plasmid" evidence="1 2">
    <name>unnamed</name>
</geneLocation>
<name>A0ABX7DDE8_SERLI</name>
<accession>A0ABX7DDE8</accession>
<evidence type="ECO:0000313" key="2">
    <source>
        <dbReference type="Proteomes" id="UP000595237"/>
    </source>
</evidence>
<proteinExistence type="predicted"/>
<reference evidence="1 2" key="1">
    <citation type="submission" date="2021-01" db="EMBL/GenBank/DDBJ databases">
        <title>FDA dAtabase for Regulatory Grade micrObial Sequences (FDA-ARGOS): Supporting development and validation of Infectious Disease Dx tests.</title>
        <authorList>
            <person name="Blissenbach B."/>
            <person name="Krut O."/>
            <person name="Tallon L."/>
            <person name="Sadzewicz L."/>
            <person name="Zhao X."/>
            <person name="Boylan J."/>
            <person name="Ott S."/>
            <person name="Bowen H."/>
            <person name="Vavikolanu K."/>
            <person name="Mehta A."/>
            <person name="Aluvathingal J."/>
            <person name="Nadendla S."/>
            <person name="Yan Y."/>
            <person name="Sichtig H."/>
        </authorList>
    </citation>
    <scope>NUCLEOTIDE SEQUENCE [LARGE SCALE GENOMIC DNA]</scope>
    <source>
        <strain evidence="1 2">FDAARGOS_1081</strain>
        <plasmid evidence="1 2">unnamed</plasmid>
    </source>
</reference>